<protein>
    <recommendedName>
        <fullName evidence="3">DUF7159 domain-containing protein</fullName>
    </recommendedName>
</protein>
<keyword evidence="2" id="KW-1133">Transmembrane helix</keyword>
<evidence type="ECO:0000313" key="4">
    <source>
        <dbReference type="EMBL" id="KHO28315.1"/>
    </source>
</evidence>
<feature type="region of interest" description="Disordered" evidence="1">
    <location>
        <begin position="263"/>
        <end position="334"/>
    </location>
</feature>
<dbReference type="Pfam" id="PF23717">
    <property type="entry name" value="DUF7159"/>
    <property type="match status" value="1"/>
</dbReference>
<evidence type="ECO:0000256" key="2">
    <source>
        <dbReference type="SAM" id="Phobius"/>
    </source>
</evidence>
<keyword evidence="2" id="KW-0472">Membrane</keyword>
<reference evidence="4 5" key="1">
    <citation type="submission" date="2014-11" db="EMBL/GenBank/DDBJ databases">
        <title>Mycobacterium setense Manresensis Genome.</title>
        <authorList>
            <person name="Rech G."/>
            <person name="Sumoy L."/>
        </authorList>
    </citation>
    <scope>NUCLEOTIDE SEQUENCE [LARGE SCALE GENOMIC DNA]</scope>
    <source>
        <strain evidence="4 5">Manresensis</strain>
    </source>
</reference>
<keyword evidence="5" id="KW-1185">Reference proteome</keyword>
<gene>
    <name evidence="4" type="ORF">QQ44_01970</name>
</gene>
<dbReference type="RefSeq" id="WP_039313448.1">
    <property type="nucleotide sequence ID" value="NZ_JTLZ01000001.1"/>
</dbReference>
<keyword evidence="2" id="KW-0812">Transmembrane</keyword>
<proteinExistence type="predicted"/>
<comment type="caution">
    <text evidence="4">The sequence shown here is derived from an EMBL/GenBank/DDBJ whole genome shotgun (WGS) entry which is preliminary data.</text>
</comment>
<feature type="domain" description="DUF7159" evidence="3">
    <location>
        <begin position="1"/>
        <end position="224"/>
    </location>
</feature>
<evidence type="ECO:0000256" key="1">
    <source>
        <dbReference type="SAM" id="MobiDB-lite"/>
    </source>
</evidence>
<organism evidence="4 5">
    <name type="scientific">Mycolicibacterium setense</name>
    <dbReference type="NCBI Taxonomy" id="431269"/>
    <lineage>
        <taxon>Bacteria</taxon>
        <taxon>Bacillati</taxon>
        <taxon>Actinomycetota</taxon>
        <taxon>Actinomycetes</taxon>
        <taxon>Mycobacteriales</taxon>
        <taxon>Mycobacteriaceae</taxon>
        <taxon>Mycolicibacterium</taxon>
    </lineage>
</organism>
<feature type="transmembrane region" description="Helical" evidence="2">
    <location>
        <begin position="235"/>
        <end position="256"/>
    </location>
</feature>
<accession>A0ABR4Z279</accession>
<name>A0ABR4Z279_9MYCO</name>
<dbReference type="EMBL" id="JTLZ01000001">
    <property type="protein sequence ID" value="KHO28315.1"/>
    <property type="molecule type" value="Genomic_DNA"/>
</dbReference>
<evidence type="ECO:0000259" key="3">
    <source>
        <dbReference type="Pfam" id="PF23717"/>
    </source>
</evidence>
<feature type="compositionally biased region" description="Pro residues" evidence="1">
    <location>
        <begin position="317"/>
        <end position="334"/>
    </location>
</feature>
<evidence type="ECO:0000313" key="5">
    <source>
        <dbReference type="Proteomes" id="UP000031004"/>
    </source>
</evidence>
<dbReference type="Proteomes" id="UP000031004">
    <property type="component" value="Unassembled WGS sequence"/>
</dbReference>
<dbReference type="InterPro" id="IPR055583">
    <property type="entry name" value="DUF7159"/>
</dbReference>
<sequence length="334" mass="34663">MTSRDARLLLVEGTRGDGAVIDHDSLDTATHADVEHLGFREHVVNAVTDARAAAPASGYAVARVAMTWTDAVADEAKLVLDALQELGVTNVAVIRSTDALEAAAEYTVQIADCDSLALCMVEPDETLLAVIGAEGEDGTRRLRSRHLDGPDQDTAVLALRGVCDSFPEPIGTVAVSGSAPNAESLVEQVNSVMSRPVALGDDAALLLARGALMASADVTDDEASETRRDHLTHTLSMVVATAVLIVAGAVFLAITVHGGHGGSLPQASTPADHGTPAQPLLPAPDASPVQTGPPPNPLIESLNGRQIHTVARKVPVRTPPKPATVPPLPQVVRR</sequence>